<feature type="compositionally biased region" description="Low complexity" evidence="1">
    <location>
        <begin position="249"/>
        <end position="270"/>
    </location>
</feature>
<evidence type="ECO:0000313" key="3">
    <source>
        <dbReference type="Proteomes" id="UP000076738"/>
    </source>
</evidence>
<dbReference type="Proteomes" id="UP000076738">
    <property type="component" value="Unassembled WGS sequence"/>
</dbReference>
<proteinExistence type="predicted"/>
<feature type="region of interest" description="Disordered" evidence="1">
    <location>
        <begin position="23"/>
        <end position="91"/>
    </location>
</feature>
<feature type="compositionally biased region" description="Low complexity" evidence="1">
    <location>
        <begin position="203"/>
        <end position="226"/>
    </location>
</feature>
<protein>
    <submittedName>
        <fullName evidence="2">Uncharacterized protein</fullName>
    </submittedName>
</protein>
<evidence type="ECO:0000256" key="1">
    <source>
        <dbReference type="SAM" id="MobiDB-lite"/>
    </source>
</evidence>
<dbReference type="OrthoDB" id="3365472at2759"/>
<name>A0A167MYY0_CALVF</name>
<keyword evidence="3" id="KW-1185">Reference proteome</keyword>
<organism evidence="2 3">
    <name type="scientific">Calocera viscosa (strain TUFC12733)</name>
    <dbReference type="NCBI Taxonomy" id="1330018"/>
    <lineage>
        <taxon>Eukaryota</taxon>
        <taxon>Fungi</taxon>
        <taxon>Dikarya</taxon>
        <taxon>Basidiomycota</taxon>
        <taxon>Agaricomycotina</taxon>
        <taxon>Dacrymycetes</taxon>
        <taxon>Dacrymycetales</taxon>
        <taxon>Dacrymycetaceae</taxon>
        <taxon>Calocera</taxon>
    </lineage>
</organism>
<feature type="compositionally biased region" description="Low complexity" evidence="1">
    <location>
        <begin position="186"/>
        <end position="195"/>
    </location>
</feature>
<feature type="compositionally biased region" description="Low complexity" evidence="1">
    <location>
        <begin position="142"/>
        <end position="161"/>
    </location>
</feature>
<reference evidence="2 3" key="1">
    <citation type="journal article" date="2016" name="Mol. Biol. Evol.">
        <title>Comparative Genomics of Early-Diverging Mushroom-Forming Fungi Provides Insights into the Origins of Lignocellulose Decay Capabilities.</title>
        <authorList>
            <person name="Nagy L.G."/>
            <person name="Riley R."/>
            <person name="Tritt A."/>
            <person name="Adam C."/>
            <person name="Daum C."/>
            <person name="Floudas D."/>
            <person name="Sun H."/>
            <person name="Yadav J.S."/>
            <person name="Pangilinan J."/>
            <person name="Larsson K.H."/>
            <person name="Matsuura K."/>
            <person name="Barry K."/>
            <person name="Labutti K."/>
            <person name="Kuo R."/>
            <person name="Ohm R.A."/>
            <person name="Bhattacharya S.S."/>
            <person name="Shirouzu T."/>
            <person name="Yoshinaga Y."/>
            <person name="Martin F.M."/>
            <person name="Grigoriev I.V."/>
            <person name="Hibbett D.S."/>
        </authorList>
    </citation>
    <scope>NUCLEOTIDE SEQUENCE [LARGE SCALE GENOMIC DNA]</scope>
    <source>
        <strain evidence="2 3">TUFC12733</strain>
    </source>
</reference>
<dbReference type="EMBL" id="KV417281">
    <property type="protein sequence ID" value="KZO97184.1"/>
    <property type="molecule type" value="Genomic_DNA"/>
</dbReference>
<feature type="compositionally biased region" description="Polar residues" evidence="1">
    <location>
        <begin position="237"/>
        <end position="247"/>
    </location>
</feature>
<dbReference type="AlphaFoldDB" id="A0A167MYY0"/>
<feature type="region of interest" description="Disordered" evidence="1">
    <location>
        <begin position="122"/>
        <end position="161"/>
    </location>
</feature>
<gene>
    <name evidence="2" type="ORF">CALVIDRAFT_96521</name>
</gene>
<feature type="region of interest" description="Disordered" evidence="1">
    <location>
        <begin position="179"/>
        <end position="345"/>
    </location>
</feature>
<feature type="compositionally biased region" description="Low complexity" evidence="1">
    <location>
        <begin position="279"/>
        <end position="289"/>
    </location>
</feature>
<feature type="compositionally biased region" description="Basic and acidic residues" evidence="1">
    <location>
        <begin position="324"/>
        <end position="336"/>
    </location>
</feature>
<feature type="compositionally biased region" description="Low complexity" evidence="1">
    <location>
        <begin position="72"/>
        <end position="83"/>
    </location>
</feature>
<feature type="compositionally biased region" description="Basic and acidic residues" evidence="1">
    <location>
        <begin position="372"/>
        <end position="382"/>
    </location>
</feature>
<sequence>MDLLDTAWCPVCDRMIPPAILVAPPSAPTTAPPSPVPTQQSIKTRGGTIKAAPGARRPAGHARSKSSANVISSPVPAPSTSSPPKKEKVKTYISQAPTPLYCSPECELRDAMSLLTVSIPPSPTQATYAAYGRHAPQPPSSPIMISGSSSSSDAGGSYGSPFSNHSNSDYFAFLEGRAQQAANTGSSSAESLSSLNQLPSRALPPTRTPASRSRRPSSSSLAPRAPHSAGYAHSPPADSSRQYTLSFTRAPASTASPSSSPPAISIIAAHAARRERSLSRASSSLREAAGLTLPMSPGPSVRSIPRSSSEMATGATPRPFTPLERSRPMQRRKDPSPDAGVRILPLKEEEEESKWWSWNGCNVPTYEAMPVRSKEGTPDQRKRMFYFQQ</sequence>
<feature type="region of interest" description="Disordered" evidence="1">
    <location>
        <begin position="370"/>
        <end position="389"/>
    </location>
</feature>
<feature type="compositionally biased region" description="Pro residues" evidence="1">
    <location>
        <begin position="25"/>
        <end position="36"/>
    </location>
</feature>
<accession>A0A167MYY0</accession>
<evidence type="ECO:0000313" key="2">
    <source>
        <dbReference type="EMBL" id="KZO97184.1"/>
    </source>
</evidence>